<feature type="region of interest" description="Disordered" evidence="1">
    <location>
        <begin position="1"/>
        <end position="28"/>
    </location>
</feature>
<proteinExistence type="predicted"/>
<sequence length="175" mass="17753">MGGGGSSSSENKTQTTNTNGTSAVSGDNLGVMISGVNGNIGSVTMTDHGSTRAAENIAKEAIKSNSEAMKQAGNLGSEALKANERAVDKALEFGEKSFDFGEKSLDAVSQTNSEAIDAVKALAAQSSENTRTALKVAETAKTHEQTGTAPQMTKVALGVSGALAVGMVALAWSKK</sequence>
<evidence type="ECO:0000313" key="2">
    <source>
        <dbReference type="EMBL" id="AKN37440.1"/>
    </source>
</evidence>
<evidence type="ECO:0000256" key="1">
    <source>
        <dbReference type="SAM" id="MobiDB-lite"/>
    </source>
</evidence>
<dbReference type="EMBL" id="KP795537">
    <property type="protein sequence ID" value="AKN37440.1"/>
    <property type="molecule type" value="Genomic_DNA"/>
</dbReference>
<dbReference type="AlphaFoldDB" id="A0A0H3ZMP8"/>
<feature type="compositionally biased region" description="Polar residues" evidence="1">
    <location>
        <begin position="7"/>
        <end position="25"/>
    </location>
</feature>
<reference evidence="2" key="1">
    <citation type="journal article" date="2015" name="MBio">
        <title>Eco-Evolutionary Dynamics of Episomes among Ecologically Cohesive Bacterial Populations.</title>
        <authorList>
            <person name="Xue H."/>
            <person name="Cordero O.X."/>
            <person name="Camas F.M."/>
            <person name="Trimble W."/>
            <person name="Meyer F."/>
            <person name="Guglielmini J."/>
            <person name="Rocha E.P."/>
            <person name="Polz M.F."/>
        </authorList>
    </citation>
    <scope>NUCLEOTIDE SEQUENCE</scope>
    <source>
        <strain evidence="2">FF_472</strain>
    </source>
</reference>
<protein>
    <submittedName>
        <fullName evidence="2">Methyl-accepting chemotaxis protein</fullName>
    </submittedName>
</protein>
<name>A0A0H3ZMP8_9GAMM</name>
<organism evidence="2">
    <name type="scientific">Enterovibrio norvegicus</name>
    <dbReference type="NCBI Taxonomy" id="188144"/>
    <lineage>
        <taxon>Bacteria</taxon>
        <taxon>Pseudomonadati</taxon>
        <taxon>Pseudomonadota</taxon>
        <taxon>Gammaproteobacteria</taxon>
        <taxon>Vibrionales</taxon>
        <taxon>Vibrionaceae</taxon>
        <taxon>Enterovibrio</taxon>
    </lineage>
</organism>
<accession>A0A0H3ZMP8</accession>